<dbReference type="EC" id="7.1.1.-" evidence="7"/>
<evidence type="ECO:0000256" key="3">
    <source>
        <dbReference type="ARBA" id="ARBA00022448"/>
    </source>
</evidence>
<sequence length="130" mass="14617">MAESQLLDFIYIFIFLMAGIGTALGPLILSNLVNPRSILKTTLDPYECGMDIFGDAQDIRFHVSYYLYALIFVAFAVDILFLFPVATAYHLVSGAHGIVVLFIFVFVLSLTVVYPWAKGVFTWPKRKKIS</sequence>
<dbReference type="EMBL" id="CP092109">
    <property type="protein sequence ID" value="UWZ80054.1"/>
    <property type="molecule type" value="Genomic_DNA"/>
</dbReference>
<keyword evidence="4 7" id="KW-0812">Transmembrane</keyword>
<keyword evidence="5 8" id="KW-1133">Transmembrane helix</keyword>
<keyword evidence="3" id="KW-0813">Transport</keyword>
<evidence type="ECO:0000256" key="2">
    <source>
        <dbReference type="ARBA" id="ARBA00008472"/>
    </source>
</evidence>
<proteinExistence type="inferred from homology"/>
<protein>
    <recommendedName>
        <fullName evidence="7">NADH-quinone oxidoreductase subunit</fullName>
        <ecNumber evidence="7">7.1.1.-</ecNumber>
    </recommendedName>
</protein>
<comment type="similarity">
    <text evidence="2 7">Belongs to the complex I subunit 3 family.</text>
</comment>
<accession>A0ABY5ZNH2</accession>
<dbReference type="Proteomes" id="UP001060414">
    <property type="component" value="Chromosome"/>
</dbReference>
<evidence type="ECO:0000313" key="10">
    <source>
        <dbReference type="Proteomes" id="UP001060414"/>
    </source>
</evidence>
<dbReference type="InterPro" id="IPR000440">
    <property type="entry name" value="NADH_UbQ/plastoQ_OxRdtase_su3"/>
</dbReference>
<keyword evidence="6 8" id="KW-0472">Membrane</keyword>
<evidence type="ECO:0000256" key="6">
    <source>
        <dbReference type="ARBA" id="ARBA00023136"/>
    </source>
</evidence>
<dbReference type="InterPro" id="IPR038430">
    <property type="entry name" value="NDAH_ubi_oxred_su3_sf"/>
</dbReference>
<evidence type="ECO:0000256" key="1">
    <source>
        <dbReference type="ARBA" id="ARBA00004370"/>
    </source>
</evidence>
<dbReference type="RefSeq" id="WP_260748409.1">
    <property type="nucleotide sequence ID" value="NZ_CP092109.1"/>
</dbReference>
<feature type="transmembrane region" description="Helical" evidence="8">
    <location>
        <begin position="6"/>
        <end position="29"/>
    </location>
</feature>
<evidence type="ECO:0000313" key="9">
    <source>
        <dbReference type="EMBL" id="UWZ80054.1"/>
    </source>
</evidence>
<dbReference type="Gene3D" id="1.20.58.1610">
    <property type="entry name" value="NADH:ubiquinone/plastoquinone oxidoreductase, chain 3"/>
    <property type="match status" value="1"/>
</dbReference>
<comment type="catalytic activity">
    <reaction evidence="7">
        <text>a quinone + NADH + 5 H(+)(in) = a quinol + NAD(+) + 4 H(+)(out)</text>
        <dbReference type="Rhea" id="RHEA:57888"/>
        <dbReference type="ChEBI" id="CHEBI:15378"/>
        <dbReference type="ChEBI" id="CHEBI:24646"/>
        <dbReference type="ChEBI" id="CHEBI:57540"/>
        <dbReference type="ChEBI" id="CHEBI:57945"/>
        <dbReference type="ChEBI" id="CHEBI:132124"/>
    </reaction>
</comment>
<dbReference type="Pfam" id="PF00507">
    <property type="entry name" value="Oxidored_q4"/>
    <property type="match status" value="1"/>
</dbReference>
<comment type="subcellular location">
    <subcellularLocation>
        <location evidence="7">Cell membrane</location>
        <topology evidence="7">Multi-pass membrane protein</topology>
    </subcellularLocation>
    <subcellularLocation>
        <location evidence="1">Membrane</location>
    </subcellularLocation>
</comment>
<feature type="transmembrane region" description="Helical" evidence="8">
    <location>
        <begin position="95"/>
        <end position="117"/>
    </location>
</feature>
<name>A0ABY5ZNH2_9BACT</name>
<reference evidence="9" key="1">
    <citation type="journal article" date="2022" name="Environ. Microbiol.">
        <title>Geoalkalibacter halelectricus SAP #1 sp. nov. possessing extracellular electron transfer and mineral#reducing capabilities from a haloalkaline environment.</title>
        <authorList>
            <person name="Yadav S."/>
            <person name="Singh R."/>
            <person name="Sundharam S.S."/>
            <person name="Chaudhary S."/>
            <person name="Krishnamurthi S."/>
            <person name="Patil S.A."/>
        </authorList>
    </citation>
    <scope>NUCLEOTIDE SEQUENCE</scope>
    <source>
        <strain evidence="9">SAP-1</strain>
    </source>
</reference>
<comment type="function">
    <text evidence="7">NDH-1 shuttles electrons from NADH, via FMN and iron-sulfur (Fe-S) centers, to quinones in the respiratory chain.</text>
</comment>
<evidence type="ECO:0000256" key="7">
    <source>
        <dbReference type="RuleBase" id="RU003639"/>
    </source>
</evidence>
<evidence type="ECO:0000256" key="4">
    <source>
        <dbReference type="ARBA" id="ARBA00022692"/>
    </source>
</evidence>
<gene>
    <name evidence="9" type="ORF">L9S41_01345</name>
</gene>
<keyword evidence="7" id="KW-0520">NAD</keyword>
<dbReference type="PANTHER" id="PTHR11058">
    <property type="entry name" value="NADH-UBIQUINONE OXIDOREDUCTASE CHAIN 3"/>
    <property type="match status" value="1"/>
</dbReference>
<feature type="transmembrane region" description="Helical" evidence="8">
    <location>
        <begin position="65"/>
        <end position="89"/>
    </location>
</feature>
<keyword evidence="10" id="KW-1185">Reference proteome</keyword>
<evidence type="ECO:0000256" key="8">
    <source>
        <dbReference type="SAM" id="Phobius"/>
    </source>
</evidence>
<keyword evidence="7" id="KW-0874">Quinone</keyword>
<organism evidence="9 10">
    <name type="scientific">Geoalkalibacter halelectricus</name>
    <dbReference type="NCBI Taxonomy" id="2847045"/>
    <lineage>
        <taxon>Bacteria</taxon>
        <taxon>Pseudomonadati</taxon>
        <taxon>Thermodesulfobacteriota</taxon>
        <taxon>Desulfuromonadia</taxon>
        <taxon>Desulfuromonadales</taxon>
        <taxon>Geoalkalibacteraceae</taxon>
        <taxon>Geoalkalibacter</taxon>
    </lineage>
</organism>
<dbReference type="PANTHER" id="PTHR11058:SF9">
    <property type="entry name" value="NADH-UBIQUINONE OXIDOREDUCTASE CHAIN 3"/>
    <property type="match status" value="1"/>
</dbReference>
<evidence type="ECO:0000256" key="5">
    <source>
        <dbReference type="ARBA" id="ARBA00022989"/>
    </source>
</evidence>